<keyword evidence="3" id="KW-1185">Reference proteome</keyword>
<keyword evidence="1" id="KW-0732">Signal</keyword>
<sequence>MKNITTITSAALLIAATNLSAQVGINTDTPKSTLDVVGKATDTSSLDGITAPRLTGDQLRAKTYTSAQTGTLVYVTVADTAPAGQTVNVTTIGYFYFDGTVWQKVNTGTNASVNIYNADGTLTNNRTLTQASRTLTFLGTNQSTTFFPNNGLSQTGIAGSKRASIALSSNDNNSDGASSNLQLFQDPEQMSQIIAGNDSRGLSIGTSFTTQPTPITFITATGNTSGIERARITPTGNFGVNTQGFASEKFDVNGIARIRTLPLNGTTNAINTTSSGTASASQDQTFSATRTVVADANGVLGTVNYIPPVPVVLAGADGSDATGTGSFTLESKNDVLTEATLTQRTFSVTKKSLVTFSYSVGIGHIEKFGGGNLTDGLSKQIGSRLVFSAVPLGSPYTVGNTLIRSAMPFSTAGAPSIAGYFYLNGTEMLILDPGSYTVDLRGYVSATDNNQGIRALLDGASDRLNIVAIPMQ</sequence>
<dbReference type="Proteomes" id="UP001158050">
    <property type="component" value="Unassembled WGS sequence"/>
</dbReference>
<feature type="signal peptide" evidence="1">
    <location>
        <begin position="1"/>
        <end position="21"/>
    </location>
</feature>
<protein>
    <submittedName>
        <fullName evidence="2">Uncharacterized protein</fullName>
    </submittedName>
</protein>
<accession>A0ABY1R7I7</accession>
<evidence type="ECO:0000313" key="2">
    <source>
        <dbReference type="EMBL" id="SMP95689.1"/>
    </source>
</evidence>
<proteinExistence type="predicted"/>
<evidence type="ECO:0000313" key="3">
    <source>
        <dbReference type="Proteomes" id="UP001158050"/>
    </source>
</evidence>
<evidence type="ECO:0000256" key="1">
    <source>
        <dbReference type="SAM" id="SignalP"/>
    </source>
</evidence>
<gene>
    <name evidence="2" type="ORF">SAMN05421679_107231</name>
</gene>
<comment type="caution">
    <text evidence="2">The sequence shown here is derived from an EMBL/GenBank/DDBJ whole genome shotgun (WGS) entry which is preliminary data.</text>
</comment>
<reference evidence="2 3" key="1">
    <citation type="submission" date="2017-05" db="EMBL/GenBank/DDBJ databases">
        <authorList>
            <person name="Varghese N."/>
            <person name="Submissions S."/>
        </authorList>
    </citation>
    <scope>NUCLEOTIDE SEQUENCE [LARGE SCALE GENOMIC DNA]</scope>
    <source>
        <strain evidence="2 3">DSM 18015</strain>
    </source>
</reference>
<organism evidence="2 3">
    <name type="scientific">Epilithonimonas pallida</name>
    <dbReference type="NCBI Taxonomy" id="373671"/>
    <lineage>
        <taxon>Bacteria</taxon>
        <taxon>Pseudomonadati</taxon>
        <taxon>Bacteroidota</taxon>
        <taxon>Flavobacteriia</taxon>
        <taxon>Flavobacteriales</taxon>
        <taxon>Weeksellaceae</taxon>
        <taxon>Chryseobacterium group</taxon>
        <taxon>Epilithonimonas</taxon>
    </lineage>
</organism>
<name>A0ABY1R7I7_9FLAO</name>
<feature type="chain" id="PRO_5046917881" evidence="1">
    <location>
        <begin position="22"/>
        <end position="472"/>
    </location>
</feature>
<dbReference type="EMBL" id="FXUO01000007">
    <property type="protein sequence ID" value="SMP95689.1"/>
    <property type="molecule type" value="Genomic_DNA"/>
</dbReference>